<dbReference type="EMBL" id="MU535751">
    <property type="protein sequence ID" value="KAI5629439.1"/>
    <property type="molecule type" value="Genomic_DNA"/>
</dbReference>
<reference evidence="4" key="1">
    <citation type="submission" date="2018-07" db="EMBL/GenBank/DDBJ databases">
        <title>Comparative genomics of catfishes provides insights into carnivory and benthic adaptation.</title>
        <authorList>
            <person name="Zhang Y."/>
            <person name="Wang D."/>
            <person name="Peng Z."/>
            <person name="Zheng S."/>
            <person name="Shao F."/>
            <person name="Tao W."/>
        </authorList>
    </citation>
    <scope>NUCLEOTIDE SEQUENCE</scope>
    <source>
        <strain evidence="4">Chongqing</strain>
    </source>
</reference>
<dbReference type="InterPro" id="IPR055356">
    <property type="entry name" value="ZP-N"/>
</dbReference>
<dbReference type="InterPro" id="IPR055355">
    <property type="entry name" value="ZP-C"/>
</dbReference>
<dbReference type="GO" id="GO:0035803">
    <property type="term" value="P:egg coat formation"/>
    <property type="evidence" value="ECO:0007669"/>
    <property type="project" value="UniProtKB-UniRule"/>
</dbReference>
<comment type="function">
    <text evidence="1">Component of the zona pellucida, an extracellular matrix surrounding oocytes which mediates sperm binding, induction of the acrosome reaction and prevents post-fertilization polyspermy. The zona pellucida is composed of 3 to 4 glycoproteins, ZP1, ZP2, ZP3, and ZP4. ZP3 is essential for sperm binding and zona matrix formation.</text>
</comment>
<keyword evidence="5" id="KW-1185">Reference proteome</keyword>
<accession>A0AAD5B8S3</accession>
<comment type="domain">
    <text evidence="1">The ZP domain is involved in the polymerization of the ZP proteins to form the zona pellucida.</text>
</comment>
<keyword evidence="1" id="KW-0964">Secreted</keyword>
<gene>
    <name evidence="4" type="ORF">C0J50_2371</name>
</gene>
<organism evidence="4 5">
    <name type="scientific">Silurus asotus</name>
    <name type="common">Amur catfish</name>
    <name type="synonym">Parasilurus asotus</name>
    <dbReference type="NCBI Taxonomy" id="30991"/>
    <lineage>
        <taxon>Eukaryota</taxon>
        <taxon>Metazoa</taxon>
        <taxon>Chordata</taxon>
        <taxon>Craniata</taxon>
        <taxon>Vertebrata</taxon>
        <taxon>Euteleostomi</taxon>
        <taxon>Actinopterygii</taxon>
        <taxon>Neopterygii</taxon>
        <taxon>Teleostei</taxon>
        <taxon>Ostariophysi</taxon>
        <taxon>Siluriformes</taxon>
        <taxon>Siluridae</taxon>
        <taxon>Silurus</taxon>
    </lineage>
</organism>
<protein>
    <recommendedName>
        <fullName evidence="1">Zona pellucida sperm-binding protein 3</fullName>
    </recommendedName>
</protein>
<evidence type="ECO:0000259" key="3">
    <source>
        <dbReference type="SMART" id="SM00241"/>
    </source>
</evidence>
<sequence>MWKFQTATGPPPEQSERQMDPVPTPSVTSECNETAVHVKVKKNLFENGKPINTAALTLGGCAAKEDTASQVLIYESELNGCNSKLTVTEDELVYVFTLGTASEPLRDNWIFERTSNQYQLGELINIEASVLPFNQVPLRVFVDLCVASAVPDITKIPRYSFIENNGSGVYTLSVRTKPSRVSSFQHVRIPDLTVLIFISVSPCSKKRLSTCSIVIPPALDLLTRLEFQAVNPRCSLQADKPCETQCTVRILAAARKFCRHPKADCSAKSFYIS</sequence>
<evidence type="ECO:0000313" key="4">
    <source>
        <dbReference type="EMBL" id="KAI5629439.1"/>
    </source>
</evidence>
<dbReference type="PANTHER" id="PTHR11576:SF2">
    <property type="entry name" value="ZONA PELLUCIDA SPERM-BINDING PROTEIN 3"/>
    <property type="match status" value="1"/>
</dbReference>
<dbReference type="SMART" id="SM00241">
    <property type="entry name" value="ZP"/>
    <property type="match status" value="1"/>
</dbReference>
<dbReference type="Pfam" id="PF00100">
    <property type="entry name" value="Zona_pellucida"/>
    <property type="match status" value="1"/>
</dbReference>
<dbReference type="GO" id="GO:0035804">
    <property type="term" value="F:structural constituent of egg coat"/>
    <property type="evidence" value="ECO:0007669"/>
    <property type="project" value="UniProtKB-UniRule"/>
</dbReference>
<dbReference type="AlphaFoldDB" id="A0AAD5B8S3"/>
<keyword evidence="1" id="KW-0732">Signal</keyword>
<evidence type="ECO:0000256" key="1">
    <source>
        <dbReference type="RuleBase" id="RU367066"/>
    </source>
</evidence>
<evidence type="ECO:0000256" key="2">
    <source>
        <dbReference type="SAM" id="MobiDB-lite"/>
    </source>
</evidence>
<evidence type="ECO:0000313" key="5">
    <source>
        <dbReference type="Proteomes" id="UP001205998"/>
    </source>
</evidence>
<keyword evidence="1" id="KW-1003">Cell membrane</keyword>
<dbReference type="Proteomes" id="UP001205998">
    <property type="component" value="Unassembled WGS sequence"/>
</dbReference>
<dbReference type="GO" id="GO:2000344">
    <property type="term" value="P:positive regulation of acrosome reaction"/>
    <property type="evidence" value="ECO:0007669"/>
    <property type="project" value="UniProtKB-UniRule"/>
</dbReference>
<feature type="region of interest" description="Disordered" evidence="2">
    <location>
        <begin position="1"/>
        <end position="28"/>
    </location>
</feature>
<keyword evidence="1" id="KW-0472">Membrane</keyword>
<feature type="domain" description="ZP" evidence="3">
    <location>
        <begin position="30"/>
        <end position="214"/>
    </location>
</feature>
<dbReference type="PANTHER" id="PTHR11576">
    <property type="entry name" value="ZONA PELLUCIDA SPERM-BINDING PROTEIN 3"/>
    <property type="match status" value="1"/>
</dbReference>
<dbReference type="Pfam" id="PF23344">
    <property type="entry name" value="ZP-N"/>
    <property type="match status" value="1"/>
</dbReference>
<proteinExistence type="inferred from homology"/>
<name>A0AAD5B8S3_SILAS</name>
<dbReference type="GO" id="GO:0035805">
    <property type="term" value="C:egg coat"/>
    <property type="evidence" value="ECO:0007669"/>
    <property type="project" value="UniProtKB-SubCell"/>
</dbReference>
<comment type="similarity">
    <text evidence="1">Belongs to the ZP domain family. ZPC subfamily.</text>
</comment>
<dbReference type="InterPro" id="IPR001507">
    <property type="entry name" value="ZP_dom"/>
</dbReference>
<dbReference type="GO" id="GO:0032190">
    <property type="term" value="F:acrosin binding"/>
    <property type="evidence" value="ECO:0007669"/>
    <property type="project" value="TreeGrafter"/>
</dbReference>
<keyword evidence="1" id="KW-1015">Disulfide bond</keyword>
<keyword evidence="1" id="KW-0272">Extracellular matrix</keyword>
<comment type="PTM">
    <text evidence="1">Proteolytically cleaved before the transmembrane segment to yield the secreted ectodomain incorporated in the zona pellucida.</text>
</comment>
<comment type="subcellular location">
    <subcellularLocation>
        <location evidence="1">Zona pellucida</location>
    </subcellularLocation>
    <subcellularLocation>
        <location evidence="1">Cell membrane</location>
        <topology evidence="1">Single-pass type I membrane protein</topology>
    </subcellularLocation>
</comment>
<dbReference type="GO" id="GO:0007339">
    <property type="term" value="P:binding of sperm to zona pellucida"/>
    <property type="evidence" value="ECO:0007669"/>
    <property type="project" value="UniProtKB-UniRule"/>
</dbReference>
<keyword evidence="1" id="KW-0165">Cleavage on pair of basic residues</keyword>
<comment type="caution">
    <text evidence="4">The sequence shown here is derived from an EMBL/GenBank/DDBJ whole genome shotgun (WGS) entry which is preliminary data.</text>
</comment>
<dbReference type="Gene3D" id="2.60.40.3210">
    <property type="entry name" value="Zona pellucida, ZP-N domain"/>
    <property type="match status" value="1"/>
</dbReference>
<dbReference type="GO" id="GO:0005886">
    <property type="term" value="C:plasma membrane"/>
    <property type="evidence" value="ECO:0007669"/>
    <property type="project" value="UniProtKB-SubCell"/>
</dbReference>